<name>A0AAW8PXU3_VIBPH</name>
<sequence>MAQTSLVIITFREDNSIIEPKQFNLSDTRWRINDEITSALKDVCEDPEVSRYVAYIDYSMNISVREKAIIKTDIFFRQVMTLTDMAMTSIEEK</sequence>
<protein>
    <submittedName>
        <fullName evidence="1">Uncharacterized protein</fullName>
    </submittedName>
</protein>
<organism evidence="1 2">
    <name type="scientific">Vibrio parahaemolyticus</name>
    <dbReference type="NCBI Taxonomy" id="670"/>
    <lineage>
        <taxon>Bacteria</taxon>
        <taxon>Pseudomonadati</taxon>
        <taxon>Pseudomonadota</taxon>
        <taxon>Gammaproteobacteria</taxon>
        <taxon>Vibrionales</taxon>
        <taxon>Vibrionaceae</taxon>
        <taxon>Vibrio</taxon>
    </lineage>
</organism>
<dbReference type="AlphaFoldDB" id="A0AAW8PXU3"/>
<dbReference type="Proteomes" id="UP001253193">
    <property type="component" value="Unassembled WGS sequence"/>
</dbReference>
<evidence type="ECO:0000313" key="2">
    <source>
        <dbReference type="Proteomes" id="UP001253193"/>
    </source>
</evidence>
<dbReference type="EMBL" id="JAUHGG010000003">
    <property type="protein sequence ID" value="MDS1821036.1"/>
    <property type="molecule type" value="Genomic_DNA"/>
</dbReference>
<dbReference type="RefSeq" id="WP_311019838.1">
    <property type="nucleotide sequence ID" value="NZ_JAUHGG010000003.1"/>
</dbReference>
<evidence type="ECO:0000313" key="1">
    <source>
        <dbReference type="EMBL" id="MDS1821036.1"/>
    </source>
</evidence>
<comment type="caution">
    <text evidence="1">The sequence shown here is derived from an EMBL/GenBank/DDBJ whole genome shotgun (WGS) entry which is preliminary data.</text>
</comment>
<proteinExistence type="predicted"/>
<reference evidence="1" key="1">
    <citation type="submission" date="2023-06" db="EMBL/GenBank/DDBJ databases">
        <title>Genomic Diversity of Vibrio spp. and Metagenomic Analysis of Pathogens in Florida Gulf Coastal Waters Following Hurricane Ian.</title>
        <authorList>
            <person name="Brumfield K.D."/>
        </authorList>
    </citation>
    <scope>NUCLEOTIDE SEQUENCE</scope>
    <source>
        <strain evidence="1">WBS2B-138</strain>
    </source>
</reference>
<accession>A0AAW8PXU3</accession>
<gene>
    <name evidence="1" type="ORF">QX249_10230</name>
</gene>